<dbReference type="EMBL" id="QKWP01001892">
    <property type="protein sequence ID" value="RIB05946.1"/>
    <property type="molecule type" value="Genomic_DNA"/>
</dbReference>
<keyword evidence="2" id="KW-1185">Reference proteome</keyword>
<dbReference type="Gene3D" id="1.10.3210.10">
    <property type="entry name" value="Hypothetical protein af1432"/>
    <property type="match status" value="2"/>
</dbReference>
<accession>A0A397UFN5</accession>
<dbReference type="OrthoDB" id="9991235at2759"/>
<protein>
    <recommendedName>
        <fullName evidence="3">HD domain-containing protein</fullName>
    </recommendedName>
</protein>
<dbReference type="SUPFAM" id="SSF109604">
    <property type="entry name" value="HD-domain/PDEase-like"/>
    <property type="match status" value="1"/>
</dbReference>
<dbReference type="AlphaFoldDB" id="A0A397UFN5"/>
<proteinExistence type="predicted"/>
<dbReference type="InterPro" id="IPR050135">
    <property type="entry name" value="dGTPase-like"/>
</dbReference>
<dbReference type="Proteomes" id="UP000266673">
    <property type="component" value="Unassembled WGS sequence"/>
</dbReference>
<dbReference type="PANTHER" id="PTHR11373:SF4">
    <property type="entry name" value="DEOXYNUCLEOSIDE TRIPHOSPHATE TRIPHOSPHOHYDROLASE SAMHD1"/>
    <property type="match status" value="1"/>
</dbReference>
<dbReference type="GO" id="GO:0006203">
    <property type="term" value="P:dGTP catabolic process"/>
    <property type="evidence" value="ECO:0007669"/>
    <property type="project" value="TreeGrafter"/>
</dbReference>
<dbReference type="GO" id="GO:0008832">
    <property type="term" value="F:dGTPase activity"/>
    <property type="evidence" value="ECO:0007669"/>
    <property type="project" value="TreeGrafter"/>
</dbReference>
<dbReference type="PANTHER" id="PTHR11373">
    <property type="entry name" value="DEOXYNUCLEOSIDE TRIPHOSPHATE TRIPHOSPHOHYDROLASE"/>
    <property type="match status" value="1"/>
</dbReference>
<evidence type="ECO:0008006" key="3">
    <source>
        <dbReference type="Google" id="ProtNLM"/>
    </source>
</evidence>
<organism evidence="1 2">
    <name type="scientific">Gigaspora rosea</name>
    <dbReference type="NCBI Taxonomy" id="44941"/>
    <lineage>
        <taxon>Eukaryota</taxon>
        <taxon>Fungi</taxon>
        <taxon>Fungi incertae sedis</taxon>
        <taxon>Mucoromycota</taxon>
        <taxon>Glomeromycotina</taxon>
        <taxon>Glomeromycetes</taxon>
        <taxon>Diversisporales</taxon>
        <taxon>Gigasporaceae</taxon>
        <taxon>Gigaspora</taxon>
    </lineage>
</organism>
<evidence type="ECO:0000313" key="1">
    <source>
        <dbReference type="EMBL" id="RIB05946.1"/>
    </source>
</evidence>
<comment type="caution">
    <text evidence="1">The sequence shown here is derived from an EMBL/GenBank/DDBJ whole genome shotgun (WGS) entry which is preliminary data.</text>
</comment>
<gene>
    <name evidence="1" type="ORF">C2G38_2148294</name>
</gene>
<evidence type="ECO:0000313" key="2">
    <source>
        <dbReference type="Proteomes" id="UP000266673"/>
    </source>
</evidence>
<name>A0A397UFN5_9GLOM</name>
<sequence length="218" mass="25212">MVMSGSNCWESVVGELMGYIEFEDWVIQFIDTPQFQRLRDIKQLGTGFYVFPGATHTRFEHSLGTTYLAYNLTKRLQEQQGKNADDDRNLKCVTLAADLDMDHIVIYFIKECLGIGWKQEEGSITMFEDFLNKNLIDLDSIGLKKPDDVEIIKALIKVLKNANLVRAIDHMICDVLKQAKQYVEKKFEVESFKILINAGEKYMRLSDSIFYEIEQSKD</sequence>
<reference evidence="1 2" key="1">
    <citation type="submission" date="2018-06" db="EMBL/GenBank/DDBJ databases">
        <title>Comparative genomics reveals the genomic features of Rhizophagus irregularis, R. cerebriforme, R. diaphanum and Gigaspora rosea, and their symbiotic lifestyle signature.</title>
        <authorList>
            <person name="Morin E."/>
            <person name="San Clemente H."/>
            <person name="Chen E.C.H."/>
            <person name="De La Providencia I."/>
            <person name="Hainaut M."/>
            <person name="Kuo A."/>
            <person name="Kohler A."/>
            <person name="Murat C."/>
            <person name="Tang N."/>
            <person name="Roy S."/>
            <person name="Loubradou J."/>
            <person name="Henrissat B."/>
            <person name="Grigoriev I.V."/>
            <person name="Corradi N."/>
            <person name="Roux C."/>
            <person name="Martin F.M."/>
        </authorList>
    </citation>
    <scope>NUCLEOTIDE SEQUENCE [LARGE SCALE GENOMIC DNA]</scope>
    <source>
        <strain evidence="1 2">DAOM 194757</strain>
    </source>
</reference>
<dbReference type="GO" id="GO:0005634">
    <property type="term" value="C:nucleus"/>
    <property type="evidence" value="ECO:0007669"/>
    <property type="project" value="TreeGrafter"/>
</dbReference>